<dbReference type="NCBIfam" id="TIGR01493">
    <property type="entry name" value="HAD-SF-IA-v2"/>
    <property type="match status" value="1"/>
</dbReference>
<organism evidence="4 5">
    <name type="scientific">Desulfobacter hydrogenophilus</name>
    <dbReference type="NCBI Taxonomy" id="2291"/>
    <lineage>
        <taxon>Bacteria</taxon>
        <taxon>Pseudomonadati</taxon>
        <taxon>Thermodesulfobacteriota</taxon>
        <taxon>Desulfobacteria</taxon>
        <taxon>Desulfobacterales</taxon>
        <taxon>Desulfobacteraceae</taxon>
        <taxon>Desulfobacter</taxon>
    </lineage>
</organism>
<dbReference type="SUPFAM" id="SSF56784">
    <property type="entry name" value="HAD-like"/>
    <property type="match status" value="1"/>
</dbReference>
<evidence type="ECO:0000313" key="3">
    <source>
        <dbReference type="EMBL" id="QBH14602.1"/>
    </source>
</evidence>
<evidence type="ECO:0000313" key="4">
    <source>
        <dbReference type="EMBL" id="RAM00411.1"/>
    </source>
</evidence>
<dbReference type="RefSeq" id="WP_111959679.1">
    <property type="nucleotide sequence ID" value="NZ_CP036313.1"/>
</dbReference>
<dbReference type="NCBIfam" id="TIGR01428">
    <property type="entry name" value="HAD_type_II"/>
    <property type="match status" value="1"/>
</dbReference>
<dbReference type="Proteomes" id="UP000248798">
    <property type="component" value="Unassembled WGS sequence"/>
</dbReference>
<dbReference type="InterPro" id="IPR036412">
    <property type="entry name" value="HAD-like_sf"/>
</dbReference>
<dbReference type="OrthoDB" id="5865007at2"/>
<gene>
    <name evidence="4" type="ORF">DO021_19210</name>
    <name evidence="3" type="ORF">EYB58_17725</name>
</gene>
<proteinExistence type="inferred from homology"/>
<dbReference type="SFLD" id="SFLDG01129">
    <property type="entry name" value="C1.5:_HAD__Beta-PGM__Phosphata"/>
    <property type="match status" value="1"/>
</dbReference>
<comment type="similarity">
    <text evidence="1">Belongs to the HAD-like hydrolase superfamily. S-2-haloalkanoic acid dehalogenase family.</text>
</comment>
<evidence type="ECO:0000256" key="1">
    <source>
        <dbReference type="ARBA" id="ARBA00008106"/>
    </source>
</evidence>
<protein>
    <submittedName>
        <fullName evidence="4">Haloacid dehalogenase type II</fullName>
    </submittedName>
</protein>
<keyword evidence="2" id="KW-0378">Hydrolase</keyword>
<keyword evidence="6" id="KW-1185">Reference proteome</keyword>
<dbReference type="AlphaFoldDB" id="A0A328F760"/>
<accession>A0A328F760</accession>
<dbReference type="InterPro" id="IPR006328">
    <property type="entry name" value="2-HAD"/>
</dbReference>
<dbReference type="PANTHER" id="PTHR43316">
    <property type="entry name" value="HYDROLASE, HALOACID DELAHOGENASE-RELATED"/>
    <property type="match status" value="1"/>
</dbReference>
<dbReference type="Gene3D" id="1.10.150.240">
    <property type="entry name" value="Putative phosphatase, domain 2"/>
    <property type="match status" value="1"/>
</dbReference>
<evidence type="ECO:0000313" key="6">
    <source>
        <dbReference type="Proteomes" id="UP000293902"/>
    </source>
</evidence>
<evidence type="ECO:0000313" key="5">
    <source>
        <dbReference type="Proteomes" id="UP000248798"/>
    </source>
</evidence>
<reference evidence="3 6" key="2">
    <citation type="submission" date="2019-02" db="EMBL/GenBank/DDBJ databases">
        <title>Complete genome sequence of Desulfobacter hydrogenophilus AcRS1.</title>
        <authorList>
            <person name="Marietou A."/>
            <person name="Lund M.B."/>
            <person name="Marshall I.P.G."/>
            <person name="Schreiber L."/>
            <person name="Jorgensen B."/>
        </authorList>
    </citation>
    <scope>NUCLEOTIDE SEQUENCE [LARGE SCALE GENOMIC DNA]</scope>
    <source>
        <strain evidence="3 6">AcRS1</strain>
    </source>
</reference>
<dbReference type="Pfam" id="PF00702">
    <property type="entry name" value="Hydrolase"/>
    <property type="match status" value="1"/>
</dbReference>
<dbReference type="SFLD" id="SFLDS00003">
    <property type="entry name" value="Haloacid_Dehalogenase"/>
    <property type="match status" value="1"/>
</dbReference>
<evidence type="ECO:0000256" key="2">
    <source>
        <dbReference type="ARBA" id="ARBA00022801"/>
    </source>
</evidence>
<sequence length="224" mass="25891">MIKAVFFDMNETLLNLSVLKENFDKHFEDSYALKYWFVKLLHTSTVTGVMDEYKNFGELAGVVLESLFYENGKTLTSETKTEILGSFKNMPPYSDVAGALKLLNQNKIRTIAVSNSSLEMIKEQLTNAGIIDLFYSYYSVDAVQKYKPFKEIYQYVAREENIPTENVVMVATHDWDLFGAKKAGLKTAYIERKKEIFNPYYFPADIHKTDLVELVREIINIRIK</sequence>
<dbReference type="InterPro" id="IPR051540">
    <property type="entry name" value="S-2-haloacid_dehalogenase"/>
</dbReference>
<dbReference type="PANTHER" id="PTHR43316:SF3">
    <property type="entry name" value="HALOACID DEHALOGENASE, TYPE II (AFU_ORTHOLOGUE AFUA_2G07750)-RELATED"/>
    <property type="match status" value="1"/>
</dbReference>
<dbReference type="InterPro" id="IPR023214">
    <property type="entry name" value="HAD_sf"/>
</dbReference>
<dbReference type="PRINTS" id="PR00413">
    <property type="entry name" value="HADHALOGNASE"/>
</dbReference>
<dbReference type="InterPro" id="IPR023198">
    <property type="entry name" value="PGP-like_dom2"/>
</dbReference>
<dbReference type="EMBL" id="QLNI01000049">
    <property type="protein sequence ID" value="RAM00411.1"/>
    <property type="molecule type" value="Genomic_DNA"/>
</dbReference>
<dbReference type="Gene3D" id="3.40.50.1000">
    <property type="entry name" value="HAD superfamily/HAD-like"/>
    <property type="match status" value="1"/>
</dbReference>
<dbReference type="EMBL" id="CP036313">
    <property type="protein sequence ID" value="QBH14602.1"/>
    <property type="molecule type" value="Genomic_DNA"/>
</dbReference>
<name>A0A328F760_9BACT</name>
<dbReference type="Proteomes" id="UP000293902">
    <property type="component" value="Chromosome"/>
</dbReference>
<dbReference type="InterPro" id="IPR006439">
    <property type="entry name" value="HAD-SF_hydro_IA"/>
</dbReference>
<reference evidence="4 5" key="1">
    <citation type="submission" date="2018-06" db="EMBL/GenBank/DDBJ databases">
        <title>Complete Genome Sequence of Desulfobacter hydrogenophilus (DSM3380).</title>
        <authorList>
            <person name="Marietou A."/>
            <person name="Schreiber L."/>
            <person name="Marshall I."/>
            <person name="Jorgensen B."/>
        </authorList>
    </citation>
    <scope>NUCLEOTIDE SEQUENCE [LARGE SCALE GENOMIC DNA]</scope>
    <source>
        <strain evidence="4 5">DSM 3380</strain>
    </source>
</reference>
<dbReference type="GO" id="GO:0019120">
    <property type="term" value="F:hydrolase activity, acting on acid halide bonds, in C-halide compounds"/>
    <property type="evidence" value="ECO:0007669"/>
    <property type="project" value="InterPro"/>
</dbReference>